<reference evidence="1 2" key="1">
    <citation type="submission" date="2016-12" db="EMBL/GenBank/DDBJ databases">
        <title>Trade-off between light-utilization and light-protection in marine flavobacteria.</title>
        <authorList>
            <person name="Kumagai Y."/>
            <person name="Yoshizawa S."/>
            <person name="Kogure K."/>
            <person name="Iwasaki W."/>
        </authorList>
    </citation>
    <scope>NUCLEOTIDE SEQUENCE [LARGE SCALE GENOMIC DNA]</scope>
    <source>
        <strain evidence="1 2">KCTC 22729</strain>
    </source>
</reference>
<feature type="non-terminal residue" evidence="1">
    <location>
        <position position="1"/>
    </location>
</feature>
<proteinExistence type="predicted"/>
<evidence type="ECO:0000313" key="2">
    <source>
        <dbReference type="Proteomes" id="UP000237608"/>
    </source>
</evidence>
<keyword evidence="2" id="KW-1185">Reference proteome</keyword>
<dbReference type="AlphaFoldDB" id="A0A2S7WFN3"/>
<accession>A0A2S7WFN3</accession>
<gene>
    <name evidence="1" type="ORF">BTO13_12860</name>
</gene>
<dbReference type="Proteomes" id="UP000237608">
    <property type="component" value="Unassembled WGS sequence"/>
</dbReference>
<comment type="caution">
    <text evidence="1">The sequence shown here is derived from an EMBL/GenBank/DDBJ whole genome shotgun (WGS) entry which is preliminary data.</text>
</comment>
<sequence>IKIKKKSQFFIRLLIVRELYFKKHLKYLHVIVKQIENGHTISGKTKTSSERFDKISMKSL</sequence>
<protein>
    <submittedName>
        <fullName evidence="1">Uncharacterized protein</fullName>
    </submittedName>
</protein>
<evidence type="ECO:0000313" key="1">
    <source>
        <dbReference type="EMBL" id="PQJ76062.1"/>
    </source>
</evidence>
<dbReference type="RefSeq" id="WP_211290332.1">
    <property type="nucleotide sequence ID" value="NZ_MSCL01000001.1"/>
</dbReference>
<organism evidence="1 2">
    <name type="scientific">Polaribacter gangjinensis</name>
    <dbReference type="NCBI Taxonomy" id="574710"/>
    <lineage>
        <taxon>Bacteria</taxon>
        <taxon>Pseudomonadati</taxon>
        <taxon>Bacteroidota</taxon>
        <taxon>Flavobacteriia</taxon>
        <taxon>Flavobacteriales</taxon>
        <taxon>Flavobacteriaceae</taxon>
    </lineage>
</organism>
<name>A0A2S7WFN3_9FLAO</name>
<dbReference type="EMBL" id="MSCL01000001">
    <property type="protein sequence ID" value="PQJ76062.1"/>
    <property type="molecule type" value="Genomic_DNA"/>
</dbReference>